<protein>
    <submittedName>
        <fullName evidence="1">Uncharacterized protein</fullName>
    </submittedName>
</protein>
<proteinExistence type="predicted"/>
<name>A0A5S4GP18_9ACTN</name>
<organism evidence="1 2">
    <name type="scientific">Nonomuraea zeae</name>
    <dbReference type="NCBI Taxonomy" id="1642303"/>
    <lineage>
        <taxon>Bacteria</taxon>
        <taxon>Bacillati</taxon>
        <taxon>Actinomycetota</taxon>
        <taxon>Actinomycetes</taxon>
        <taxon>Streptosporangiales</taxon>
        <taxon>Streptosporangiaceae</taxon>
        <taxon>Nonomuraea</taxon>
    </lineage>
</organism>
<comment type="caution">
    <text evidence="1">The sequence shown here is derived from an EMBL/GenBank/DDBJ whole genome shotgun (WGS) entry which is preliminary data.</text>
</comment>
<dbReference type="Proteomes" id="UP000306628">
    <property type="component" value="Unassembled WGS sequence"/>
</dbReference>
<dbReference type="EMBL" id="VCKX01000042">
    <property type="protein sequence ID" value="TMR34643.1"/>
    <property type="molecule type" value="Genomic_DNA"/>
</dbReference>
<evidence type="ECO:0000313" key="2">
    <source>
        <dbReference type="Proteomes" id="UP000306628"/>
    </source>
</evidence>
<dbReference type="OrthoDB" id="3213067at2"/>
<dbReference type="RefSeq" id="WP_138690511.1">
    <property type="nucleotide sequence ID" value="NZ_JBHSAZ010000011.1"/>
</dbReference>
<sequence>MNRRHAGGDPAAAQLAGELGGRIYTALRAGHLDAEPLVELACLLEELEVSTPATREILERPLAQLASTDLTALGGRLLKGINFQPTFALDPSLWRTLEQALEVLERDVRATGLTGELRLVRPDWDSIGHAWVEFRGSCQGNGIWPSEGGDPVGALASVAEAGQEVIMETIWAAWPVCPVHDLGAHPAFEHHRPVWRCVGAGSHTVAPVGQLPPPR</sequence>
<keyword evidence="2" id="KW-1185">Reference proteome</keyword>
<dbReference type="AlphaFoldDB" id="A0A5S4GP18"/>
<gene>
    <name evidence="1" type="ORF">ETD85_16075</name>
</gene>
<evidence type="ECO:0000313" key="1">
    <source>
        <dbReference type="EMBL" id="TMR34643.1"/>
    </source>
</evidence>
<accession>A0A5S4GP18</accession>
<reference evidence="1 2" key="1">
    <citation type="submission" date="2019-05" db="EMBL/GenBank/DDBJ databases">
        <title>Draft genome sequence of Nonomuraea zeae DSM 100528.</title>
        <authorList>
            <person name="Saricaoglu S."/>
            <person name="Isik K."/>
        </authorList>
    </citation>
    <scope>NUCLEOTIDE SEQUENCE [LARGE SCALE GENOMIC DNA]</scope>
    <source>
        <strain evidence="1 2">DSM 100528</strain>
    </source>
</reference>